<dbReference type="AlphaFoldDB" id="M9UDC8"/>
<evidence type="ECO:0000313" key="2">
    <source>
        <dbReference type="EMBL" id="AGJ62536.1"/>
    </source>
</evidence>
<dbReference type="Proteomes" id="UP000013006">
    <property type="component" value="Chromosome"/>
</dbReference>
<evidence type="ECO:0000313" key="3">
    <source>
        <dbReference type="Proteomes" id="UP000013006"/>
    </source>
</evidence>
<feature type="region of interest" description="Disordered" evidence="1">
    <location>
        <begin position="36"/>
        <end position="95"/>
    </location>
</feature>
<dbReference type="HOGENOM" id="CLU_2366347_0_0_2"/>
<dbReference type="KEGG" id="sic:SiL_1086"/>
<organism>
    <name type="scientific">Saccharolobus islandicus LAL14/1</name>
    <dbReference type="NCBI Taxonomy" id="1241935"/>
    <lineage>
        <taxon>Archaea</taxon>
        <taxon>Thermoproteota</taxon>
        <taxon>Thermoprotei</taxon>
        <taxon>Sulfolobales</taxon>
        <taxon>Sulfolobaceae</taxon>
        <taxon>Saccharolobus</taxon>
    </lineage>
</organism>
<protein>
    <submittedName>
        <fullName evidence="2">Uncharacterized protein</fullName>
    </submittedName>
</protein>
<sequence length="95" mass="10731">MEYIEVRFIWDFRTICIMRMPPREKHSRRGRYRLFVEGQDPRAPKPGKLVSDKGTKGVVSFLPPNPVDPAGPDRYRGGAKPWESYAPGQGSVADG</sequence>
<evidence type="ECO:0000256" key="1">
    <source>
        <dbReference type="SAM" id="MobiDB-lite"/>
    </source>
</evidence>
<dbReference type="EMBL" id="CP003928">
    <property type="protein sequence ID" value="AGJ62536.1"/>
    <property type="molecule type" value="Genomic_DNA"/>
</dbReference>
<name>M9UDC8_SACIS</name>
<reference evidence="2 3" key="1">
    <citation type="journal article" date="2013" name="Open Biol.">
        <title>Genomics and genetics of Sulfolobus islandicus LAL14/1, a model hyperthermophilic archaeon.</title>
        <authorList>
            <person name="Jaubert C."/>
            <person name="Danioux C."/>
            <person name="Oberto J."/>
            <person name="Cortez D."/>
            <person name="Bize A."/>
            <person name="Krupovic M."/>
            <person name="She Q."/>
            <person name="Forterre P."/>
            <person name="Prangishvili D."/>
            <person name="Sezonov G."/>
        </authorList>
    </citation>
    <scope>NUCLEOTIDE SEQUENCE [LARGE SCALE GENOMIC DNA]</scope>
    <source>
        <strain evidence="2">LAL14/1</strain>
    </source>
</reference>
<accession>M9UDC8</accession>
<gene>
    <name evidence="2" type="ORF">SiL_1086</name>
</gene>
<proteinExistence type="predicted"/>